<dbReference type="PANTHER" id="PTHR47843">
    <property type="entry name" value="BTB DOMAIN-CONTAINING PROTEIN-RELATED"/>
    <property type="match status" value="1"/>
</dbReference>
<dbReference type="InterPro" id="IPR011333">
    <property type="entry name" value="SKP1/BTB/POZ_sf"/>
</dbReference>
<dbReference type="Proteomes" id="UP001174691">
    <property type="component" value="Unassembled WGS sequence"/>
</dbReference>
<protein>
    <recommendedName>
        <fullName evidence="1">BTB domain-containing protein</fullName>
    </recommendedName>
</protein>
<reference evidence="2" key="1">
    <citation type="submission" date="2022-07" db="EMBL/GenBank/DDBJ databases">
        <title>Fungi with potential for degradation of polypropylene.</title>
        <authorList>
            <person name="Gostincar C."/>
        </authorList>
    </citation>
    <scope>NUCLEOTIDE SEQUENCE</scope>
    <source>
        <strain evidence="2">EXF-13287</strain>
    </source>
</reference>
<feature type="domain" description="BTB" evidence="1">
    <location>
        <begin position="24"/>
        <end position="83"/>
    </location>
</feature>
<dbReference type="PANTHER" id="PTHR47843:SF5">
    <property type="entry name" value="BTB_POZ DOMAIN PROTEIN"/>
    <property type="match status" value="1"/>
</dbReference>
<dbReference type="CDD" id="cd18186">
    <property type="entry name" value="BTB_POZ_ZBTB_KLHL-like"/>
    <property type="match status" value="1"/>
</dbReference>
<dbReference type="PROSITE" id="PS50097">
    <property type="entry name" value="BTB"/>
    <property type="match status" value="1"/>
</dbReference>
<dbReference type="EMBL" id="JANBVN010000032">
    <property type="protein sequence ID" value="KAJ9160710.1"/>
    <property type="molecule type" value="Genomic_DNA"/>
</dbReference>
<name>A0AA38RWW7_9PEZI</name>
<evidence type="ECO:0000259" key="1">
    <source>
        <dbReference type="PROSITE" id="PS50097"/>
    </source>
</evidence>
<evidence type="ECO:0000313" key="2">
    <source>
        <dbReference type="EMBL" id="KAJ9160710.1"/>
    </source>
</evidence>
<sequence length="277" mass="31185">MEEDKPWTELSNALSNLYKDGKYSDLTVVCGEDTYRAHKALLCTRSQFFAKACDGGFQEASTGVIDLSQDDPQAVKMMMHYFYHLDYPHVPLHESEDGTGSSTTKAGGDVPRPSLSSPFMDQPEPAYYSGASPALVAASRKMANPNRARGGRKKMGFMGGPAWSVDISTEIRDPNLIIHAKVYALAEQYAVEGLKATALEKFVSEARVHWATEDFLQAVEQVYSLTPEHDRGLRDVVRNTFYERRKELMDRENVKRYLRDVPDLAYDVLMHLYKEGV</sequence>
<accession>A0AA38RWW7</accession>
<keyword evidence="3" id="KW-1185">Reference proteome</keyword>
<dbReference type="Gene3D" id="3.30.710.10">
    <property type="entry name" value="Potassium Channel Kv1.1, Chain A"/>
    <property type="match status" value="1"/>
</dbReference>
<gene>
    <name evidence="2" type="ORF">NKR19_g3028</name>
</gene>
<dbReference type="SMART" id="SM00225">
    <property type="entry name" value="BTB"/>
    <property type="match status" value="1"/>
</dbReference>
<dbReference type="InterPro" id="IPR000210">
    <property type="entry name" value="BTB/POZ_dom"/>
</dbReference>
<dbReference type="SUPFAM" id="SSF54695">
    <property type="entry name" value="POZ domain"/>
    <property type="match status" value="1"/>
</dbReference>
<dbReference type="Pfam" id="PF00651">
    <property type="entry name" value="BTB"/>
    <property type="match status" value="1"/>
</dbReference>
<comment type="caution">
    <text evidence="2">The sequence shown here is derived from an EMBL/GenBank/DDBJ whole genome shotgun (WGS) entry which is preliminary data.</text>
</comment>
<organism evidence="2 3">
    <name type="scientific">Coniochaeta hoffmannii</name>
    <dbReference type="NCBI Taxonomy" id="91930"/>
    <lineage>
        <taxon>Eukaryota</taxon>
        <taxon>Fungi</taxon>
        <taxon>Dikarya</taxon>
        <taxon>Ascomycota</taxon>
        <taxon>Pezizomycotina</taxon>
        <taxon>Sordariomycetes</taxon>
        <taxon>Sordariomycetidae</taxon>
        <taxon>Coniochaetales</taxon>
        <taxon>Coniochaetaceae</taxon>
        <taxon>Coniochaeta</taxon>
    </lineage>
</organism>
<proteinExistence type="predicted"/>
<evidence type="ECO:0000313" key="3">
    <source>
        <dbReference type="Proteomes" id="UP001174691"/>
    </source>
</evidence>
<dbReference type="AlphaFoldDB" id="A0AA38RWW7"/>